<dbReference type="STRING" id="53406.SAMN05421553_3999"/>
<dbReference type="OrthoDB" id="6065033at2"/>
<dbReference type="RefSeq" id="WP_139272714.1">
    <property type="nucleotide sequence ID" value="NZ_FNSC01000001.1"/>
</dbReference>
<accession>A0A1H5FZ14</accession>
<name>A0A1H5FZ14_PSEAG</name>
<dbReference type="AlphaFoldDB" id="A0A1H5FZ14"/>
<reference evidence="2" key="1">
    <citation type="submission" date="2016-10" db="EMBL/GenBank/DDBJ databases">
        <authorList>
            <person name="Varghese N."/>
            <person name="Submissions S."/>
        </authorList>
    </citation>
    <scope>NUCLEOTIDE SEQUENCE [LARGE SCALE GENOMIC DNA]</scope>
    <source>
        <strain evidence="2">DSM 12111</strain>
    </source>
</reference>
<proteinExistence type="predicted"/>
<sequence length="266" mass="29054">MERLHLTDPSGPLVPHHPLRSKVIDCFSSSWKRASPHHTMRAVEFLTSIYDRFRAAGLADPHFEKELASGKADTYAQKVAELLLADMLWNDGFSLESSPQGPDFYVSKGGKSAWLELHTPIPNGVPSTLFTGSGGVMGFPHEKINLRWTNAISEKARKLEGYLEKGIVRPDDGYVIVVNSSLLAPGPSGGLHGVSQFPVPVEVLFGVGPIEVEIDRVTGEILDQRNQHRPMITKSPTVGVPADTFLDKKFTAVSAVLGFLSESKKD</sequence>
<protein>
    <submittedName>
        <fullName evidence="1">Uncharacterized protein</fullName>
    </submittedName>
</protein>
<evidence type="ECO:0000313" key="2">
    <source>
        <dbReference type="Proteomes" id="UP000242849"/>
    </source>
</evidence>
<organism evidence="1 2">
    <name type="scientific">Pseudomonas anguilliseptica</name>
    <dbReference type="NCBI Taxonomy" id="53406"/>
    <lineage>
        <taxon>Bacteria</taxon>
        <taxon>Pseudomonadati</taxon>
        <taxon>Pseudomonadota</taxon>
        <taxon>Gammaproteobacteria</taxon>
        <taxon>Pseudomonadales</taxon>
        <taxon>Pseudomonadaceae</taxon>
        <taxon>Pseudomonas</taxon>
    </lineage>
</organism>
<evidence type="ECO:0000313" key="1">
    <source>
        <dbReference type="EMBL" id="SEE08521.1"/>
    </source>
</evidence>
<gene>
    <name evidence="1" type="ORF">SAMN05421553_3999</name>
</gene>
<keyword evidence="2" id="KW-1185">Reference proteome</keyword>
<dbReference type="Proteomes" id="UP000242849">
    <property type="component" value="Unassembled WGS sequence"/>
</dbReference>
<dbReference type="EMBL" id="FNSC01000001">
    <property type="protein sequence ID" value="SEE08521.1"/>
    <property type="molecule type" value="Genomic_DNA"/>
</dbReference>